<dbReference type="InterPro" id="IPR001763">
    <property type="entry name" value="Rhodanese-like_dom"/>
</dbReference>
<keyword evidence="3" id="KW-1185">Reference proteome</keyword>
<feature type="domain" description="Rhodanese" evidence="1">
    <location>
        <begin position="43"/>
        <end position="133"/>
    </location>
</feature>
<evidence type="ECO:0000313" key="3">
    <source>
        <dbReference type="Proteomes" id="UP000234789"/>
    </source>
</evidence>
<dbReference type="AlphaFoldDB" id="A0A2N5N6I9"/>
<dbReference type="InterPro" id="IPR050229">
    <property type="entry name" value="GlpE_sulfurtransferase"/>
</dbReference>
<dbReference type="PROSITE" id="PS50206">
    <property type="entry name" value="RHODANESE_3"/>
    <property type="match status" value="1"/>
</dbReference>
<dbReference type="RefSeq" id="WP_028597242.1">
    <property type="nucleotide sequence ID" value="NZ_BIMM01000043.1"/>
</dbReference>
<protein>
    <submittedName>
        <fullName evidence="2">Rhodanese-related sulfurtransferase</fullName>
    </submittedName>
</protein>
<dbReference type="Proteomes" id="UP000234789">
    <property type="component" value="Unassembled WGS sequence"/>
</dbReference>
<dbReference type="EMBL" id="NFEZ01000004">
    <property type="protein sequence ID" value="PLT45964.1"/>
    <property type="molecule type" value="Genomic_DNA"/>
</dbReference>
<reference evidence="2 3" key="1">
    <citation type="submission" date="2017-05" db="EMBL/GenBank/DDBJ databases">
        <title>Functional genome analysis of Paenibacillus pasadenensis strain R16: insights on endophytic life style and antifungal activity.</title>
        <authorList>
            <person name="Passera A."/>
            <person name="Marcolungo L."/>
            <person name="Casati P."/>
            <person name="Brasca M."/>
            <person name="Quaglino F."/>
            <person name="Delledonne M."/>
        </authorList>
    </citation>
    <scope>NUCLEOTIDE SEQUENCE [LARGE SCALE GENOMIC DNA]</scope>
    <source>
        <strain evidence="2 3">R16</strain>
    </source>
</reference>
<dbReference type="PANTHER" id="PTHR43031">
    <property type="entry name" value="FAD-DEPENDENT OXIDOREDUCTASE"/>
    <property type="match status" value="1"/>
</dbReference>
<dbReference type="PANTHER" id="PTHR43031:SF1">
    <property type="entry name" value="PYRIDINE NUCLEOTIDE-DISULPHIDE OXIDOREDUCTASE"/>
    <property type="match status" value="1"/>
</dbReference>
<evidence type="ECO:0000259" key="1">
    <source>
        <dbReference type="PROSITE" id="PS50206"/>
    </source>
</evidence>
<gene>
    <name evidence="2" type="ORF">B8V81_4395</name>
</gene>
<sequence>MKSPISLVHETPAASPEEARRHFLGKLSVETDPSDVRHDQLTGLDSFLLVDVRAASAYAERHAAGAVSLPYGDISPDSTAGWPKDRLLVLYCWSPACNGAAKAGLRFSELGFRVKEMLGGIEYWQRDGFPVEGSRAGSAPVVG</sequence>
<dbReference type="GO" id="GO:0016740">
    <property type="term" value="F:transferase activity"/>
    <property type="evidence" value="ECO:0007669"/>
    <property type="project" value="UniProtKB-KW"/>
</dbReference>
<dbReference type="InterPro" id="IPR036873">
    <property type="entry name" value="Rhodanese-like_dom_sf"/>
</dbReference>
<accession>A0A2N5N6I9</accession>
<dbReference type="OrthoDB" id="9800872at2"/>
<dbReference type="Gene3D" id="3.40.250.10">
    <property type="entry name" value="Rhodanese-like domain"/>
    <property type="match status" value="1"/>
</dbReference>
<organism evidence="2 3">
    <name type="scientific">Paenibacillus pasadenensis</name>
    <dbReference type="NCBI Taxonomy" id="217090"/>
    <lineage>
        <taxon>Bacteria</taxon>
        <taxon>Bacillati</taxon>
        <taxon>Bacillota</taxon>
        <taxon>Bacilli</taxon>
        <taxon>Bacillales</taxon>
        <taxon>Paenibacillaceae</taxon>
        <taxon>Paenibacillus</taxon>
    </lineage>
</organism>
<name>A0A2N5N6I9_9BACL</name>
<proteinExistence type="predicted"/>
<comment type="caution">
    <text evidence="2">The sequence shown here is derived from an EMBL/GenBank/DDBJ whole genome shotgun (WGS) entry which is preliminary data.</text>
</comment>
<keyword evidence="2" id="KW-0808">Transferase</keyword>
<evidence type="ECO:0000313" key="2">
    <source>
        <dbReference type="EMBL" id="PLT45964.1"/>
    </source>
</evidence>
<dbReference type="SUPFAM" id="SSF52821">
    <property type="entry name" value="Rhodanese/Cell cycle control phosphatase"/>
    <property type="match status" value="1"/>
</dbReference>
<dbReference type="Pfam" id="PF00581">
    <property type="entry name" value="Rhodanese"/>
    <property type="match status" value="1"/>
</dbReference>
<dbReference type="SMART" id="SM00450">
    <property type="entry name" value="RHOD"/>
    <property type="match status" value="1"/>
</dbReference>